<feature type="compositionally biased region" description="Polar residues" evidence="1">
    <location>
        <begin position="253"/>
        <end position="264"/>
    </location>
</feature>
<accession>A0AA43QW86</accession>
<feature type="compositionally biased region" description="Polar residues" evidence="1">
    <location>
        <begin position="363"/>
        <end position="381"/>
    </location>
</feature>
<feature type="compositionally biased region" description="Basic and acidic residues" evidence="1">
    <location>
        <begin position="102"/>
        <end position="111"/>
    </location>
</feature>
<dbReference type="EMBL" id="JAPUFD010000014">
    <property type="protein sequence ID" value="MDI1491435.1"/>
    <property type="molecule type" value="Genomic_DNA"/>
</dbReference>
<evidence type="ECO:0000313" key="2">
    <source>
        <dbReference type="EMBL" id="MDI1491435.1"/>
    </source>
</evidence>
<evidence type="ECO:0000313" key="3">
    <source>
        <dbReference type="Proteomes" id="UP001161017"/>
    </source>
</evidence>
<comment type="caution">
    <text evidence="2">The sequence shown here is derived from an EMBL/GenBank/DDBJ whole genome shotgun (WGS) entry which is preliminary data.</text>
</comment>
<evidence type="ECO:0000256" key="1">
    <source>
        <dbReference type="SAM" id="MobiDB-lite"/>
    </source>
</evidence>
<feature type="compositionally biased region" description="Polar residues" evidence="1">
    <location>
        <begin position="408"/>
        <end position="426"/>
    </location>
</feature>
<feature type="compositionally biased region" description="Low complexity" evidence="1">
    <location>
        <begin position="67"/>
        <end position="80"/>
    </location>
</feature>
<protein>
    <submittedName>
        <fullName evidence="2">Uncharacterized protein</fullName>
    </submittedName>
</protein>
<organism evidence="2 3">
    <name type="scientific">Ramalina farinacea</name>
    <dbReference type="NCBI Taxonomy" id="258253"/>
    <lineage>
        <taxon>Eukaryota</taxon>
        <taxon>Fungi</taxon>
        <taxon>Dikarya</taxon>
        <taxon>Ascomycota</taxon>
        <taxon>Pezizomycotina</taxon>
        <taxon>Lecanoromycetes</taxon>
        <taxon>OSLEUM clade</taxon>
        <taxon>Lecanoromycetidae</taxon>
        <taxon>Lecanorales</taxon>
        <taxon>Lecanorineae</taxon>
        <taxon>Ramalinaceae</taxon>
        <taxon>Ramalina</taxon>
    </lineage>
</organism>
<sequence length="573" mass="63079">MRRKRPDLAPCPPDNSPIASVEAIPQVPPESKFSSSKLAEKVPRRHSFRIPDLPAIKSNSETEEDSSSSSDDPSLTTIPSAESDSAKHARRKRRRKRPHPLTARDSEDERFSGYLLSLAASAAEKQLRDQALAAYPNEHVHERVNHWAGDQDSDDDSEAAIHVGKLDVNEPEEVSDDEEDNISHSRGSRRHRESAAGWDMQEMRKHQSRLEEQKQNAWASKNDTVEPELGARRKSVAQQQQQHQQGALPAPTTAFQRDNETTTMRKAASPPMAGEDLRFPKCLSPQQTRMDVHQYPKSRGGASSKQQQEHAGLWTPGGGASRTSSQSGLWMGVNAASAQVAYASQKTIHTGLLTPALERGDPFSNSSFSTKPAQSQRSPTKSSSNLQLPPTPPSTTLQPLKTPALPSTAATDTAAGSETSPLTQTKSLAEEFPDEFVTQLYNYLSLGYPTLARPYDDELCRITRIPMEQLRKDDSSPHLNARGYIGAPEGTGCQDPRAEGGSEEKGERWLALRMYVWEWGRQQRGWAVEEAAEGIEHAGKSVSGHTRPKSEQDVGRGQNAGWGGIARKGSWAW</sequence>
<feature type="region of interest" description="Disordered" evidence="1">
    <location>
        <begin position="537"/>
        <end position="573"/>
    </location>
</feature>
<feature type="region of interest" description="Disordered" evidence="1">
    <location>
        <begin position="356"/>
        <end position="426"/>
    </location>
</feature>
<proteinExistence type="predicted"/>
<feature type="region of interest" description="Disordered" evidence="1">
    <location>
        <begin position="145"/>
        <end position="326"/>
    </location>
</feature>
<keyword evidence="3" id="KW-1185">Reference proteome</keyword>
<feature type="compositionally biased region" description="Basic residues" evidence="1">
    <location>
        <begin position="88"/>
        <end position="99"/>
    </location>
</feature>
<feature type="region of interest" description="Disordered" evidence="1">
    <location>
        <begin position="471"/>
        <end position="504"/>
    </location>
</feature>
<name>A0AA43QW86_9LECA</name>
<feature type="compositionally biased region" description="Acidic residues" evidence="1">
    <location>
        <begin position="169"/>
        <end position="180"/>
    </location>
</feature>
<feature type="region of interest" description="Disordered" evidence="1">
    <location>
        <begin position="1"/>
        <end position="111"/>
    </location>
</feature>
<reference evidence="2" key="1">
    <citation type="journal article" date="2023" name="Genome Biol. Evol.">
        <title>First Whole Genome Sequence and Flow Cytometry Genome Size Data for the Lichen-Forming Fungus Ramalina farinacea (Ascomycota).</title>
        <authorList>
            <person name="Llewellyn T."/>
            <person name="Mian S."/>
            <person name="Hill R."/>
            <person name="Leitch I.J."/>
            <person name="Gaya E."/>
        </authorList>
    </citation>
    <scope>NUCLEOTIDE SEQUENCE</scope>
    <source>
        <strain evidence="2">LIQ254RAFAR</strain>
    </source>
</reference>
<dbReference type="Proteomes" id="UP001161017">
    <property type="component" value="Unassembled WGS sequence"/>
</dbReference>
<gene>
    <name evidence="2" type="ORF">OHK93_002644</name>
</gene>
<feature type="compositionally biased region" description="Low complexity" evidence="1">
    <location>
        <begin position="382"/>
        <end position="403"/>
    </location>
</feature>
<dbReference type="AlphaFoldDB" id="A0AA43QW86"/>
<feature type="compositionally biased region" description="Basic and acidic residues" evidence="1">
    <location>
        <begin position="201"/>
        <end position="214"/>
    </location>
</feature>